<gene>
    <name evidence="1" type="ORF">KUCAC02_017729</name>
</gene>
<sequence>MASASSIAAAIASKTKTKKKHFVAQKVKLFRASDPLLSVLMWGVNHSINELSHVQIPIMLMPDDFKAYSKSKWTTTSLTRRTCLAISSSRSTALWCFETSERGLASMIRTS</sequence>
<keyword evidence="2" id="KW-1185">Reference proteome</keyword>
<proteinExistence type="predicted"/>
<organism evidence="1 2">
    <name type="scientific">Chaenocephalus aceratus</name>
    <name type="common">Blackfin icefish</name>
    <name type="synonym">Chaenichthys aceratus</name>
    <dbReference type="NCBI Taxonomy" id="36190"/>
    <lineage>
        <taxon>Eukaryota</taxon>
        <taxon>Metazoa</taxon>
        <taxon>Chordata</taxon>
        <taxon>Craniata</taxon>
        <taxon>Vertebrata</taxon>
        <taxon>Euteleostomi</taxon>
        <taxon>Actinopterygii</taxon>
        <taxon>Neopterygii</taxon>
        <taxon>Teleostei</taxon>
        <taxon>Neoteleostei</taxon>
        <taxon>Acanthomorphata</taxon>
        <taxon>Eupercaria</taxon>
        <taxon>Perciformes</taxon>
        <taxon>Notothenioidei</taxon>
        <taxon>Channichthyidae</taxon>
        <taxon>Chaenocephalus</taxon>
    </lineage>
</organism>
<accession>A0ACB9W2W9</accession>
<evidence type="ECO:0000313" key="2">
    <source>
        <dbReference type="Proteomes" id="UP001057452"/>
    </source>
</evidence>
<comment type="caution">
    <text evidence="1">The sequence shown here is derived from an EMBL/GenBank/DDBJ whole genome shotgun (WGS) entry which is preliminary data.</text>
</comment>
<dbReference type="EMBL" id="CM043804">
    <property type="protein sequence ID" value="KAI4806939.1"/>
    <property type="molecule type" value="Genomic_DNA"/>
</dbReference>
<dbReference type="Proteomes" id="UP001057452">
    <property type="component" value="Chromosome 20"/>
</dbReference>
<protein>
    <submittedName>
        <fullName evidence="1">Uncharacterized protein</fullName>
    </submittedName>
</protein>
<feature type="non-terminal residue" evidence="1">
    <location>
        <position position="111"/>
    </location>
</feature>
<reference evidence="1" key="1">
    <citation type="submission" date="2022-05" db="EMBL/GenBank/DDBJ databases">
        <title>Chromosome-level genome of Chaenocephalus aceratus.</title>
        <authorList>
            <person name="Park H."/>
        </authorList>
    </citation>
    <scope>NUCLEOTIDE SEQUENCE</scope>
    <source>
        <strain evidence="1">KU_202001</strain>
    </source>
</reference>
<evidence type="ECO:0000313" key="1">
    <source>
        <dbReference type="EMBL" id="KAI4806939.1"/>
    </source>
</evidence>
<name>A0ACB9W2W9_CHAAC</name>